<dbReference type="Pfam" id="PF11265">
    <property type="entry name" value="Med25_VWA"/>
    <property type="match status" value="2"/>
</dbReference>
<feature type="domain" description="Mediator of RNA polymerase II transcription subunit 25 von Willebrand factor type A" evidence="4">
    <location>
        <begin position="149"/>
        <end position="252"/>
    </location>
</feature>
<comment type="similarity">
    <text evidence="1">Belongs to the Mediator complex subunit 25 family.</text>
</comment>
<keyword evidence="6" id="KW-1185">Reference proteome</keyword>
<feature type="region of interest" description="Disordered" evidence="3">
    <location>
        <begin position="290"/>
        <end position="310"/>
    </location>
</feature>
<evidence type="ECO:0000256" key="2">
    <source>
        <dbReference type="ARBA" id="ARBA00019694"/>
    </source>
</evidence>
<dbReference type="PANTHER" id="PTHR12433">
    <property type="entry name" value="MEDIATOR OF RNA POLYMERASE II TRANSCRIPTION SUBUNIT 25"/>
    <property type="match status" value="1"/>
</dbReference>
<dbReference type="GO" id="GO:0016592">
    <property type="term" value="C:mediator complex"/>
    <property type="evidence" value="ECO:0007669"/>
    <property type="project" value="TreeGrafter"/>
</dbReference>
<accession>A0A2Z6NIM5</accession>
<reference evidence="6" key="1">
    <citation type="journal article" date="2017" name="Front. Plant Sci.">
        <title>Climate Clever Clovers: New Paradigm to Reduce the Environmental Footprint of Ruminants by Breeding Low Methanogenic Forages Utilizing Haplotype Variation.</title>
        <authorList>
            <person name="Kaur P."/>
            <person name="Appels R."/>
            <person name="Bayer P.E."/>
            <person name="Keeble-Gagnere G."/>
            <person name="Wang J."/>
            <person name="Hirakawa H."/>
            <person name="Shirasawa K."/>
            <person name="Vercoe P."/>
            <person name="Stefanova K."/>
            <person name="Durmic Z."/>
            <person name="Nichols P."/>
            <person name="Revell C."/>
            <person name="Isobe S.N."/>
            <person name="Edwards D."/>
            <person name="Erskine W."/>
        </authorList>
    </citation>
    <scope>NUCLEOTIDE SEQUENCE [LARGE SCALE GENOMIC DNA]</scope>
    <source>
        <strain evidence="6">cv. Daliak</strain>
    </source>
</reference>
<dbReference type="Proteomes" id="UP000242715">
    <property type="component" value="Unassembled WGS sequence"/>
</dbReference>
<evidence type="ECO:0000313" key="5">
    <source>
        <dbReference type="EMBL" id="GAU44368.1"/>
    </source>
</evidence>
<organism evidence="5 6">
    <name type="scientific">Trifolium subterraneum</name>
    <name type="common">Subterranean clover</name>
    <dbReference type="NCBI Taxonomy" id="3900"/>
    <lineage>
        <taxon>Eukaryota</taxon>
        <taxon>Viridiplantae</taxon>
        <taxon>Streptophyta</taxon>
        <taxon>Embryophyta</taxon>
        <taxon>Tracheophyta</taxon>
        <taxon>Spermatophyta</taxon>
        <taxon>Magnoliopsida</taxon>
        <taxon>eudicotyledons</taxon>
        <taxon>Gunneridae</taxon>
        <taxon>Pentapetalae</taxon>
        <taxon>rosids</taxon>
        <taxon>fabids</taxon>
        <taxon>Fabales</taxon>
        <taxon>Fabaceae</taxon>
        <taxon>Papilionoideae</taxon>
        <taxon>50 kb inversion clade</taxon>
        <taxon>NPAAA clade</taxon>
        <taxon>Hologalegina</taxon>
        <taxon>IRL clade</taxon>
        <taxon>Trifolieae</taxon>
        <taxon>Trifolium</taxon>
    </lineage>
</organism>
<dbReference type="OrthoDB" id="7690434at2759"/>
<gene>
    <name evidence="5" type="ORF">TSUD_241810</name>
</gene>
<feature type="compositionally biased region" description="Low complexity" evidence="3">
    <location>
        <begin position="347"/>
        <end position="359"/>
    </location>
</feature>
<feature type="compositionally biased region" description="Polar residues" evidence="3">
    <location>
        <begin position="445"/>
        <end position="469"/>
    </location>
</feature>
<dbReference type="PANTHER" id="PTHR12433:SF11">
    <property type="entry name" value="MEDIATOR OF RNA POLYMERASE II TRANSCRIPTION SUBUNIT 25"/>
    <property type="match status" value="1"/>
</dbReference>
<evidence type="ECO:0000259" key="4">
    <source>
        <dbReference type="Pfam" id="PF11265"/>
    </source>
</evidence>
<feature type="region of interest" description="Disordered" evidence="3">
    <location>
        <begin position="434"/>
        <end position="514"/>
    </location>
</feature>
<feature type="domain" description="Mediator of RNA polymerase II transcription subunit 25 von Willebrand factor type A" evidence="4">
    <location>
        <begin position="3"/>
        <end position="120"/>
    </location>
</feature>
<proteinExistence type="inferred from homology"/>
<evidence type="ECO:0000313" key="6">
    <source>
        <dbReference type="Proteomes" id="UP000242715"/>
    </source>
</evidence>
<dbReference type="GO" id="GO:0005667">
    <property type="term" value="C:transcription regulator complex"/>
    <property type="evidence" value="ECO:0007669"/>
    <property type="project" value="TreeGrafter"/>
</dbReference>
<feature type="compositionally biased region" description="Low complexity" evidence="3">
    <location>
        <begin position="470"/>
        <end position="489"/>
    </location>
</feature>
<evidence type="ECO:0000256" key="3">
    <source>
        <dbReference type="SAM" id="MobiDB-lite"/>
    </source>
</evidence>
<name>A0A2Z6NIM5_TRISU</name>
<sequence length="691" mass="72546">MAEKQVIVVVESTAAMGPYWDTLQLDYLHKIVRTENEIVLIVVRCFGGNESTGQKPSVSNVEFALVTYNTHGCYSGILVQRTGWTRDPDVFLQWLSSIPFSGGGFNDAAIAEGLAEALMSYSVLIFISFKPSLVTTDMFPPSQSGGPNQQNVDMHMHCILVAASNPYPLQTPVYVPQLPSLEQSESIESDPGNQLYDAEAVAKAFPQFSVSLSVICPKQLPKVKAIYNAGKRNNRAAEPPVDPKATHFLILISEGFREARGALSRSGTNLPSNQSPVKVDAVSVTPVTGAPPTSLPSVNGSITNRQPIPAGNVTPATVKVEPVPVNGPAFPHNPSVPRVTSNGQGIPSLQTSSPSSVSQDILTSNENAQDTKPTVSMLQPSRPVNPAQANVNILNNLSQARQVMNSAALSGGTSMGLQSMGQTPVAMHMSNMISSGTTSSGPTGQNVFSSGPPVMTSSGSLTASAQVGPNSGLASLTSATSNLTSSPNNGTSQPLANLQGTGSMGQQVPGMNPGSLSGAQMVQGGVNMNQNVMNGLSQSGVSSGTGAMIPTPGMPQQVQSGMQPLVNNAAAANMPLSQQSATSQSKYIRVWEGSLSGQRQGQPVFITKLEGYRSSSASETHNKSLLSVLEHSVLPVDGSNNSYVCSVSPWRYSMADFVSAAIGKADFLVFRAMNPHGFLGQLQEKKLVGYL</sequence>
<protein>
    <recommendedName>
        <fullName evidence="2">Mediator of RNA polymerase II transcription subunit 25</fullName>
    </recommendedName>
</protein>
<dbReference type="AlphaFoldDB" id="A0A2Z6NIM5"/>
<evidence type="ECO:0000256" key="1">
    <source>
        <dbReference type="ARBA" id="ARBA00009102"/>
    </source>
</evidence>
<dbReference type="InterPro" id="IPR021419">
    <property type="entry name" value="Mediator_Med25_VWA"/>
</dbReference>
<dbReference type="EMBL" id="DF974037">
    <property type="protein sequence ID" value="GAU44368.1"/>
    <property type="molecule type" value="Genomic_DNA"/>
</dbReference>
<feature type="compositionally biased region" description="Polar residues" evidence="3">
    <location>
        <begin position="295"/>
        <end position="306"/>
    </location>
</feature>
<feature type="region of interest" description="Disordered" evidence="3">
    <location>
        <begin position="328"/>
        <end position="361"/>
    </location>
</feature>
<feature type="compositionally biased region" description="Polar residues" evidence="3">
    <location>
        <begin position="490"/>
        <end position="506"/>
    </location>
</feature>
<dbReference type="GO" id="GO:0045944">
    <property type="term" value="P:positive regulation of transcription by RNA polymerase II"/>
    <property type="evidence" value="ECO:0007669"/>
    <property type="project" value="TreeGrafter"/>
</dbReference>
<feature type="compositionally biased region" description="Low complexity" evidence="3">
    <location>
        <begin position="434"/>
        <end position="444"/>
    </location>
</feature>